<evidence type="ECO:0000313" key="2">
    <source>
        <dbReference type="Proteomes" id="UP000318733"/>
    </source>
</evidence>
<dbReference type="Proteomes" id="UP000318733">
    <property type="component" value="Unassembled WGS sequence"/>
</dbReference>
<sequence length="89" mass="10128">MNNTHTISEAKAWIKRNNGPDEVVSVVLDTINNGAVTCYDLYTAFAENHDYLGRILFDAQGYWIYDGELLTIAEQEQLAKFIINYVEPV</sequence>
<protein>
    <submittedName>
        <fullName evidence="1">Uncharacterized protein</fullName>
    </submittedName>
</protein>
<gene>
    <name evidence="1" type="ORF">FO440_11915</name>
</gene>
<evidence type="ECO:0000313" key="1">
    <source>
        <dbReference type="EMBL" id="TSJ40455.1"/>
    </source>
</evidence>
<accession>A0A556MKU7</accession>
<dbReference type="OrthoDB" id="797316at2"/>
<comment type="caution">
    <text evidence="1">The sequence shown here is derived from an EMBL/GenBank/DDBJ whole genome shotgun (WGS) entry which is preliminary data.</text>
</comment>
<organism evidence="1 2">
    <name type="scientific">Mucilaginibacter corticis</name>
    <dbReference type="NCBI Taxonomy" id="2597670"/>
    <lineage>
        <taxon>Bacteria</taxon>
        <taxon>Pseudomonadati</taxon>
        <taxon>Bacteroidota</taxon>
        <taxon>Sphingobacteriia</taxon>
        <taxon>Sphingobacteriales</taxon>
        <taxon>Sphingobacteriaceae</taxon>
        <taxon>Mucilaginibacter</taxon>
    </lineage>
</organism>
<dbReference type="AlphaFoldDB" id="A0A556MKU7"/>
<name>A0A556MKU7_9SPHI</name>
<reference evidence="1 2" key="1">
    <citation type="submission" date="2019-07" db="EMBL/GenBank/DDBJ databases">
        <authorList>
            <person name="Huq M.A."/>
        </authorList>
    </citation>
    <scope>NUCLEOTIDE SEQUENCE [LARGE SCALE GENOMIC DNA]</scope>
    <source>
        <strain evidence="1 2">MAH-19</strain>
    </source>
</reference>
<keyword evidence="2" id="KW-1185">Reference proteome</keyword>
<dbReference type="RefSeq" id="WP_144248493.1">
    <property type="nucleotide sequence ID" value="NZ_VLPK01000002.1"/>
</dbReference>
<proteinExistence type="predicted"/>
<dbReference type="EMBL" id="VLPK01000002">
    <property type="protein sequence ID" value="TSJ40455.1"/>
    <property type="molecule type" value="Genomic_DNA"/>
</dbReference>